<feature type="domain" description="Helix-turn-helix" evidence="1">
    <location>
        <begin position="14"/>
        <end position="59"/>
    </location>
</feature>
<dbReference type="NCBIfam" id="TIGR01764">
    <property type="entry name" value="excise"/>
    <property type="match status" value="1"/>
</dbReference>
<evidence type="ECO:0000259" key="1">
    <source>
        <dbReference type="Pfam" id="PF12728"/>
    </source>
</evidence>
<gene>
    <name evidence="2" type="ORF">MDOR_01660</name>
</gene>
<accession>A0A7I7VMB7</accession>
<dbReference type="InterPro" id="IPR010093">
    <property type="entry name" value="SinI_DNA-bd"/>
</dbReference>
<evidence type="ECO:0000313" key="2">
    <source>
        <dbReference type="EMBL" id="BBZ05997.1"/>
    </source>
</evidence>
<dbReference type="InterPro" id="IPR041657">
    <property type="entry name" value="HTH_17"/>
</dbReference>
<dbReference type="AlphaFoldDB" id="A0A7I7VMB7"/>
<organism evidence="2 3">
    <name type="scientific">Mycolicibacterium doricum</name>
    <dbReference type="NCBI Taxonomy" id="126673"/>
    <lineage>
        <taxon>Bacteria</taxon>
        <taxon>Bacillati</taxon>
        <taxon>Actinomycetota</taxon>
        <taxon>Actinomycetes</taxon>
        <taxon>Mycobacteriales</taxon>
        <taxon>Mycobacteriaceae</taxon>
        <taxon>Mycolicibacterium</taxon>
    </lineage>
</organism>
<dbReference type="Pfam" id="PF12728">
    <property type="entry name" value="HTH_17"/>
    <property type="match status" value="1"/>
</dbReference>
<dbReference type="KEGG" id="mdr:MDOR_01660"/>
<proteinExistence type="predicted"/>
<dbReference type="EMBL" id="AP022605">
    <property type="protein sequence ID" value="BBZ05997.1"/>
    <property type="molecule type" value="Genomic_DNA"/>
</dbReference>
<reference evidence="2 3" key="1">
    <citation type="journal article" date="2019" name="Emerg. Microbes Infect.">
        <title>Comprehensive subspecies identification of 175 nontuberculous mycobacteria species based on 7547 genomic profiles.</title>
        <authorList>
            <person name="Matsumoto Y."/>
            <person name="Kinjo T."/>
            <person name="Motooka D."/>
            <person name="Nabeya D."/>
            <person name="Jung N."/>
            <person name="Uechi K."/>
            <person name="Horii T."/>
            <person name="Iida T."/>
            <person name="Fujita J."/>
            <person name="Nakamura S."/>
        </authorList>
    </citation>
    <scope>NUCLEOTIDE SEQUENCE [LARGE SCALE GENOMIC DNA]</scope>
    <source>
        <strain evidence="2 3">JCM 12405</strain>
    </source>
</reference>
<dbReference type="Proteomes" id="UP000467201">
    <property type="component" value="Chromosome"/>
</dbReference>
<name>A0A7I7VMB7_9MYCO</name>
<dbReference type="GO" id="GO:0003677">
    <property type="term" value="F:DNA binding"/>
    <property type="evidence" value="ECO:0007669"/>
    <property type="project" value="InterPro"/>
</dbReference>
<evidence type="ECO:0000313" key="3">
    <source>
        <dbReference type="Proteomes" id="UP000467201"/>
    </source>
</evidence>
<protein>
    <recommendedName>
        <fullName evidence="1">Helix-turn-helix domain-containing protein</fullName>
    </recommendedName>
</protein>
<sequence length="68" mass="7409">MADTAEHTARLHPVETVMERLGVGRSTVFALMASGALRSCKVGRRRLVPESAIVEFIENLEQATRNGA</sequence>